<organism evidence="1 2">
    <name type="scientific">Flavobacterium ginsengisoli</name>
    <dbReference type="NCBI Taxonomy" id="871694"/>
    <lineage>
        <taxon>Bacteria</taxon>
        <taxon>Pseudomonadati</taxon>
        <taxon>Bacteroidota</taxon>
        <taxon>Flavobacteriia</taxon>
        <taxon>Flavobacteriales</taxon>
        <taxon>Flavobacteriaceae</taxon>
        <taxon>Flavobacterium</taxon>
    </lineage>
</organism>
<keyword evidence="2" id="KW-1185">Reference proteome</keyword>
<dbReference type="EMBL" id="BAABDT010000003">
    <property type="protein sequence ID" value="GAA3735425.1"/>
    <property type="molecule type" value="Genomic_DNA"/>
</dbReference>
<dbReference type="RefSeq" id="WP_278020346.1">
    <property type="nucleotide sequence ID" value="NZ_BAABDT010000003.1"/>
</dbReference>
<accession>A0ABP7FGK5</accession>
<proteinExistence type="predicted"/>
<protein>
    <submittedName>
        <fullName evidence="1">Uncharacterized protein</fullName>
    </submittedName>
</protein>
<name>A0ABP7FGK5_9FLAO</name>
<sequence>MSQDISLLIFKEDNSEIPETIPHFINGGIVYMPICNPTGYLFGELITTALNKKQYDILDYKDEFSFVKLAHGLGVENYMAFHSSDFGMMPINYYEFAVVENVFMKDSVWSTDGIITSENICDFEDNYEKNRGDVLLEIKIDYNFRGFLRSYDDCKSVYEKWGNRVNFYDIQKSYYQQKNDAINNGVDDSGNKFFTGEIFKDGMTEVYYSKEGTGVMKTFWMLVKRKLGF</sequence>
<dbReference type="Proteomes" id="UP001501367">
    <property type="component" value="Unassembled WGS sequence"/>
</dbReference>
<gene>
    <name evidence="1" type="ORF">GCM10022422_17920</name>
</gene>
<reference evidence="2" key="1">
    <citation type="journal article" date="2019" name="Int. J. Syst. Evol. Microbiol.">
        <title>The Global Catalogue of Microorganisms (GCM) 10K type strain sequencing project: providing services to taxonomists for standard genome sequencing and annotation.</title>
        <authorList>
            <consortium name="The Broad Institute Genomics Platform"/>
            <consortium name="The Broad Institute Genome Sequencing Center for Infectious Disease"/>
            <person name="Wu L."/>
            <person name="Ma J."/>
        </authorList>
    </citation>
    <scope>NUCLEOTIDE SEQUENCE [LARGE SCALE GENOMIC DNA]</scope>
    <source>
        <strain evidence="2">JCM 17336</strain>
    </source>
</reference>
<comment type="caution">
    <text evidence="1">The sequence shown here is derived from an EMBL/GenBank/DDBJ whole genome shotgun (WGS) entry which is preliminary data.</text>
</comment>
<evidence type="ECO:0000313" key="1">
    <source>
        <dbReference type="EMBL" id="GAA3735425.1"/>
    </source>
</evidence>
<evidence type="ECO:0000313" key="2">
    <source>
        <dbReference type="Proteomes" id="UP001501367"/>
    </source>
</evidence>